<dbReference type="Pfam" id="PF07508">
    <property type="entry name" value="Recombinase"/>
    <property type="match status" value="1"/>
</dbReference>
<dbReference type="GO" id="GO:0000150">
    <property type="term" value="F:DNA strand exchange activity"/>
    <property type="evidence" value="ECO:0007669"/>
    <property type="project" value="InterPro"/>
</dbReference>
<keyword evidence="8" id="KW-1185">Reference proteome</keyword>
<proteinExistence type="predicted"/>
<dbReference type="OrthoDB" id="7475655at2"/>
<dbReference type="RefSeq" id="WP_142084381.1">
    <property type="nucleotide sequence ID" value="NZ_VFPT01000001.1"/>
</dbReference>
<dbReference type="Proteomes" id="UP000320582">
    <property type="component" value="Unassembled WGS sequence"/>
</dbReference>
<accession>A0A543KCB4</accession>
<dbReference type="Pfam" id="PF13408">
    <property type="entry name" value="Zn_ribbon_recom"/>
    <property type="match status" value="1"/>
</dbReference>
<dbReference type="InterPro" id="IPR036162">
    <property type="entry name" value="Resolvase-like_N_sf"/>
</dbReference>
<dbReference type="Gene3D" id="3.90.1750.20">
    <property type="entry name" value="Putative Large Serine Recombinase, Chain B, Domain 2"/>
    <property type="match status" value="1"/>
</dbReference>
<dbReference type="PANTHER" id="PTHR30461">
    <property type="entry name" value="DNA-INVERTASE FROM LAMBDOID PROPHAGE"/>
    <property type="match status" value="1"/>
</dbReference>
<comment type="caution">
    <text evidence="5">The sequence shown here is derived from an EMBL/GenBank/DDBJ whole genome shotgun (WGS) entry which is preliminary data.</text>
</comment>
<evidence type="ECO:0000259" key="1">
    <source>
        <dbReference type="PROSITE" id="PS51736"/>
    </source>
</evidence>
<feature type="domain" description="Resolvase/invertase-type recombinase catalytic" evidence="1">
    <location>
        <begin position="26"/>
        <end position="177"/>
    </location>
</feature>
<dbReference type="EMBL" id="VFPT01000001">
    <property type="protein sequence ID" value="TQM92682.1"/>
    <property type="molecule type" value="Genomic_DNA"/>
</dbReference>
<dbReference type="PANTHER" id="PTHR30461:SF23">
    <property type="entry name" value="DNA RECOMBINASE-RELATED"/>
    <property type="match status" value="1"/>
</dbReference>
<gene>
    <name evidence="5" type="ORF">BD293_1297</name>
    <name evidence="6" type="ORF">BD293_3558</name>
    <name evidence="7" type="ORF">BD293_3654</name>
    <name evidence="4" type="ORF">BD293_3821</name>
    <name evidence="3" type="ORF">BD293_4585</name>
</gene>
<evidence type="ECO:0000313" key="6">
    <source>
        <dbReference type="EMBL" id="TQM94868.1"/>
    </source>
</evidence>
<evidence type="ECO:0000313" key="5">
    <source>
        <dbReference type="EMBL" id="TQM92682.1"/>
    </source>
</evidence>
<protein>
    <submittedName>
        <fullName evidence="5">DNA invertase Pin-like site-specific DNA recombinase</fullName>
    </submittedName>
</protein>
<evidence type="ECO:0000313" key="8">
    <source>
        <dbReference type="Proteomes" id="UP000320582"/>
    </source>
</evidence>
<reference evidence="5 8" key="1">
    <citation type="submission" date="2019-06" db="EMBL/GenBank/DDBJ databases">
        <title>Genomic Encyclopedia of Archaeal and Bacterial Type Strains, Phase II (KMG-II): from individual species to whole genera.</title>
        <authorList>
            <person name="Goeker M."/>
        </authorList>
    </citation>
    <scope>NUCLEOTIDE SEQUENCE [LARGE SCALE GENOMIC DNA]</scope>
    <source>
        <strain evidence="5 8">DSM 18423</strain>
    </source>
</reference>
<dbReference type="EMBL" id="VFPT01000006">
    <property type="protein sequence ID" value="TQM89563.1"/>
    <property type="molecule type" value="Genomic_DNA"/>
</dbReference>
<dbReference type="InterPro" id="IPR050639">
    <property type="entry name" value="SSR_resolvase"/>
</dbReference>
<dbReference type="Pfam" id="PF00239">
    <property type="entry name" value="Resolvase"/>
    <property type="match status" value="1"/>
</dbReference>
<sequence>MTSESIMVPRAQSLPEKVCGQHRDRQAIVYIRQSTLQQVERNQESTRLQYALVDRAFALGWPREAIVVVDDDLGRSGASIEGRLGFQRLVAEVGLGRVGLVLGVEMSRLARSCRDWHQLLEICSLFDTLIADADGVYDPSNFNDRLLLGLKGTMSEAELHIIKARMLEGRRAKARRGELAKSLPAGYVARPSGEVIFEPDEQAQGVIRLIFDLFERLRSVGGVLRYLNEHNIQMPIRRKDGPTKGDLEWRRPSRATLHNLFNNPIYAGVYAWGARPVDRRRQKPGRPGTGRCVKAPDNVEVFLPDRLPAYISLEQFESIQAQIRANLPSAQGPVRAGSALLSGMVICGACGLRMQPTYNNNGQVARYICNGMHMAYAEPICQSLKAAPVDEAVSRAILRSLEPAALEISLAVASDLEAERKSLDRQWQQRLERAQFEVDRARRSYASVEPENRLVARSLEKSWEEALASQARLMVDYDRFQRERLQAPSRTELEAIRTLTQDLPALWQAATTTQRERQEIVRLLLERVIIKMVDDTEHVEVTCHWHGGNQTMHKVIRPVARITALSSYPALIARMKELYEAGHSSRCIANILNEEGFVPPKRRNTYTPEMVRHRLVAAGIAKPQRKKPSASAMIVREPDEWTIRELAEAIGMPQATLYYWVANGRLSSRLVKHDRKPVKLVTADATMIEDLKAIRASPPHLRRLPPRQSAEQLKLIT</sequence>
<dbReference type="Gene3D" id="3.40.50.1390">
    <property type="entry name" value="Resolvase, N-terminal catalytic domain"/>
    <property type="match status" value="1"/>
</dbReference>
<dbReference type="CDD" id="cd00338">
    <property type="entry name" value="Ser_Recombinase"/>
    <property type="match status" value="1"/>
</dbReference>
<evidence type="ECO:0000313" key="4">
    <source>
        <dbReference type="EMBL" id="TQM90435.1"/>
    </source>
</evidence>
<organism evidence="5 8">
    <name type="scientific">Roseinatronobacter monicus</name>
    <dbReference type="NCBI Taxonomy" id="393481"/>
    <lineage>
        <taxon>Bacteria</taxon>
        <taxon>Pseudomonadati</taxon>
        <taxon>Pseudomonadota</taxon>
        <taxon>Alphaproteobacteria</taxon>
        <taxon>Rhodobacterales</taxon>
        <taxon>Paracoccaceae</taxon>
        <taxon>Roseinatronobacter</taxon>
    </lineage>
</organism>
<dbReference type="EMBL" id="VFPT01000001">
    <property type="protein sequence ID" value="TQM94868.1"/>
    <property type="molecule type" value="Genomic_DNA"/>
</dbReference>
<evidence type="ECO:0000313" key="7">
    <source>
        <dbReference type="EMBL" id="TQM94961.1"/>
    </source>
</evidence>
<dbReference type="InterPro" id="IPR025827">
    <property type="entry name" value="Zn_ribbon_recom_dom"/>
</dbReference>
<dbReference type="InterPro" id="IPR038109">
    <property type="entry name" value="DNA_bind_recomb_sf"/>
</dbReference>
<dbReference type="GO" id="GO:0003677">
    <property type="term" value="F:DNA binding"/>
    <property type="evidence" value="ECO:0007669"/>
    <property type="project" value="InterPro"/>
</dbReference>
<evidence type="ECO:0000259" key="2">
    <source>
        <dbReference type="PROSITE" id="PS51737"/>
    </source>
</evidence>
<dbReference type="SUPFAM" id="SSF53041">
    <property type="entry name" value="Resolvase-like"/>
    <property type="match status" value="1"/>
</dbReference>
<evidence type="ECO:0000313" key="3">
    <source>
        <dbReference type="EMBL" id="TQM89563.1"/>
    </source>
</evidence>
<dbReference type="SMART" id="SM00857">
    <property type="entry name" value="Resolvase"/>
    <property type="match status" value="1"/>
</dbReference>
<dbReference type="AlphaFoldDB" id="A0A543KCB4"/>
<dbReference type="EMBL" id="VFPT01000002">
    <property type="protein sequence ID" value="TQM90435.1"/>
    <property type="molecule type" value="Genomic_DNA"/>
</dbReference>
<dbReference type="PROSITE" id="PS51736">
    <property type="entry name" value="RECOMBINASES_3"/>
    <property type="match status" value="1"/>
</dbReference>
<dbReference type="InterPro" id="IPR006119">
    <property type="entry name" value="Resolv_N"/>
</dbReference>
<name>A0A543KCB4_9RHOB</name>
<dbReference type="PROSITE" id="PS51737">
    <property type="entry name" value="RECOMBINASE_DNA_BIND"/>
    <property type="match status" value="1"/>
</dbReference>
<feature type="domain" description="Recombinase" evidence="2">
    <location>
        <begin position="184"/>
        <end position="329"/>
    </location>
</feature>
<dbReference type="EMBL" id="VFPT01000001">
    <property type="protein sequence ID" value="TQM94961.1"/>
    <property type="molecule type" value="Genomic_DNA"/>
</dbReference>
<dbReference type="InterPro" id="IPR011109">
    <property type="entry name" value="DNA_bind_recombinase_dom"/>
</dbReference>